<keyword evidence="5" id="KW-1185">Reference proteome</keyword>
<dbReference type="AlphaFoldDB" id="A0A5M6DHY5"/>
<name>A0A5M6DHY5_9BACT</name>
<comment type="caution">
    <text evidence="4">The sequence shown here is derived from an EMBL/GenBank/DDBJ whole genome shotgun (WGS) entry which is preliminary data.</text>
</comment>
<reference evidence="4 5" key="1">
    <citation type="submission" date="2019-08" db="EMBL/GenBank/DDBJ databases">
        <authorList>
            <person name="Dhanesh K."/>
            <person name="Kumar G."/>
            <person name="Sasikala C."/>
            <person name="Venkata Ramana C."/>
        </authorList>
    </citation>
    <scope>NUCLEOTIDE SEQUENCE [LARGE SCALE GENOMIC DNA]</scope>
    <source>
        <strain evidence="4 5">JC645</strain>
    </source>
</reference>
<evidence type="ECO:0000256" key="1">
    <source>
        <dbReference type="ARBA" id="ARBA00010990"/>
    </source>
</evidence>
<accession>A0A5M6DHY5</accession>
<feature type="domain" description="4'-phosphopantetheinyl transferase" evidence="3">
    <location>
        <begin position="126"/>
        <end position="225"/>
    </location>
</feature>
<keyword evidence="2 4" id="KW-0808">Transferase</keyword>
<dbReference type="Pfam" id="PF01648">
    <property type="entry name" value="ACPS"/>
    <property type="match status" value="1"/>
</dbReference>
<evidence type="ECO:0000313" key="4">
    <source>
        <dbReference type="EMBL" id="KAA5547167.1"/>
    </source>
</evidence>
<dbReference type="RefSeq" id="WP_150074277.1">
    <property type="nucleotide sequence ID" value="NZ_VWOX01000001.1"/>
</dbReference>
<dbReference type="Proteomes" id="UP000324479">
    <property type="component" value="Unassembled WGS sequence"/>
</dbReference>
<dbReference type="GO" id="GO:0005829">
    <property type="term" value="C:cytosol"/>
    <property type="evidence" value="ECO:0007669"/>
    <property type="project" value="TreeGrafter"/>
</dbReference>
<dbReference type="InterPro" id="IPR037143">
    <property type="entry name" value="4-PPantetheinyl_Trfase_dom_sf"/>
</dbReference>
<gene>
    <name evidence="4" type="ORF">FYK55_01800</name>
</gene>
<proteinExistence type="inferred from homology"/>
<evidence type="ECO:0000256" key="2">
    <source>
        <dbReference type="ARBA" id="ARBA00022679"/>
    </source>
</evidence>
<organism evidence="4 5">
    <name type="scientific">Roseiconus nitratireducens</name>
    <dbReference type="NCBI Taxonomy" id="2605748"/>
    <lineage>
        <taxon>Bacteria</taxon>
        <taxon>Pseudomonadati</taxon>
        <taxon>Planctomycetota</taxon>
        <taxon>Planctomycetia</taxon>
        <taxon>Pirellulales</taxon>
        <taxon>Pirellulaceae</taxon>
        <taxon>Roseiconus</taxon>
    </lineage>
</organism>
<dbReference type="GO" id="GO:0019878">
    <property type="term" value="P:lysine biosynthetic process via aminoadipic acid"/>
    <property type="evidence" value="ECO:0007669"/>
    <property type="project" value="TreeGrafter"/>
</dbReference>
<sequence>MRDQITSRSSSGPTESASVHIWHAAVSVDAPGAFESRCEQCLPIEEVRQADRFRRPTTRNQHVVGRAMARRLLGSQGIRPDQIRFGIGPHGKPFVTDPPQACQPFNIAHTDGLVLCGVADPAVELIGVDVECLDRRTSTELAERYFSQPEVRLLRSYPRGEQQMRFLQIWTLKEAYIKAIGTGLHTPLCDFSFESLDADRPTIRFLSSDLQDGRHWQFVCFRPREGFIASAAIVTPDPRQPPDIRWLPFEDLVMID</sequence>
<dbReference type="GO" id="GO:0000287">
    <property type="term" value="F:magnesium ion binding"/>
    <property type="evidence" value="ECO:0007669"/>
    <property type="project" value="InterPro"/>
</dbReference>
<dbReference type="PANTHER" id="PTHR12215">
    <property type="entry name" value="PHOSPHOPANTETHEINE TRANSFERASE"/>
    <property type="match status" value="1"/>
</dbReference>
<dbReference type="PANTHER" id="PTHR12215:SF10">
    <property type="entry name" value="L-AMINOADIPATE-SEMIALDEHYDE DEHYDROGENASE-PHOSPHOPANTETHEINYL TRANSFERASE"/>
    <property type="match status" value="1"/>
</dbReference>
<dbReference type="EMBL" id="VWOX01000001">
    <property type="protein sequence ID" value="KAA5547167.1"/>
    <property type="molecule type" value="Genomic_DNA"/>
</dbReference>
<evidence type="ECO:0000259" key="3">
    <source>
        <dbReference type="Pfam" id="PF01648"/>
    </source>
</evidence>
<dbReference type="InterPro" id="IPR008278">
    <property type="entry name" value="4-PPantetheinyl_Trfase_dom"/>
</dbReference>
<dbReference type="InterPro" id="IPR050559">
    <property type="entry name" value="P-Pant_transferase_sf"/>
</dbReference>
<protein>
    <submittedName>
        <fullName evidence="4">4'-phosphopantetheinyl transferase superfamily protein</fullName>
    </submittedName>
</protein>
<comment type="similarity">
    <text evidence="1">Belongs to the P-Pant transferase superfamily. Gsp/Sfp/HetI/AcpT family.</text>
</comment>
<dbReference type="SUPFAM" id="SSF56214">
    <property type="entry name" value="4'-phosphopantetheinyl transferase"/>
    <property type="match status" value="2"/>
</dbReference>
<dbReference type="Gene3D" id="3.90.470.20">
    <property type="entry name" value="4'-phosphopantetheinyl transferase domain"/>
    <property type="match status" value="2"/>
</dbReference>
<evidence type="ECO:0000313" key="5">
    <source>
        <dbReference type="Proteomes" id="UP000324479"/>
    </source>
</evidence>
<dbReference type="GO" id="GO:0008897">
    <property type="term" value="F:holo-[acyl-carrier-protein] synthase activity"/>
    <property type="evidence" value="ECO:0007669"/>
    <property type="project" value="InterPro"/>
</dbReference>